<dbReference type="EMBL" id="BMFK01000001">
    <property type="protein sequence ID" value="GGE71055.1"/>
    <property type="molecule type" value="Genomic_DNA"/>
</dbReference>
<dbReference type="Gene3D" id="1.20.5.1230">
    <property type="entry name" value="Apolipoprotein A-I"/>
    <property type="match status" value="1"/>
</dbReference>
<accession>A0A917ERK3</accession>
<dbReference type="Proteomes" id="UP000605259">
    <property type="component" value="Unassembled WGS sequence"/>
</dbReference>
<dbReference type="NCBIfam" id="TIGR02131">
    <property type="entry name" value="phaP_Bmeg"/>
    <property type="match status" value="1"/>
</dbReference>
<sequence>MAAVKQKNVYDTMWNNWFNAVKALNTAGKQVEELTLDTLSLQQENWKRLATGIDALEQETKQSLKEANTQMVDYLKQFTGDTNSTQLEEWNTKWLHYFEELHQLTHAPVKTMTTTLTQSQEQFTETLKQLVSQQEKNREEFQKQFDTFLTDVKKAQKDLVAQFEEQTKQYAGKK</sequence>
<evidence type="ECO:0000313" key="2">
    <source>
        <dbReference type="Proteomes" id="UP000605259"/>
    </source>
</evidence>
<reference evidence="1" key="2">
    <citation type="submission" date="2020-09" db="EMBL/GenBank/DDBJ databases">
        <authorList>
            <person name="Sun Q."/>
            <person name="Zhou Y."/>
        </authorList>
    </citation>
    <scope>NUCLEOTIDE SEQUENCE</scope>
    <source>
        <strain evidence="1">CGMCC 1.12698</strain>
    </source>
</reference>
<keyword evidence="2" id="KW-1185">Reference proteome</keyword>
<comment type="caution">
    <text evidence="1">The sequence shown here is derived from an EMBL/GenBank/DDBJ whole genome shotgun (WGS) entry which is preliminary data.</text>
</comment>
<name>A0A917ERK3_9BACI</name>
<evidence type="ECO:0000313" key="1">
    <source>
        <dbReference type="EMBL" id="GGE71055.1"/>
    </source>
</evidence>
<dbReference type="Pfam" id="PF09602">
    <property type="entry name" value="PhaP_Bmeg"/>
    <property type="match status" value="1"/>
</dbReference>
<protein>
    <recommendedName>
        <fullName evidence="3">Polyhydroxyalkanoic acid inclusion protein PhaP</fullName>
    </recommendedName>
</protein>
<organism evidence="1 2">
    <name type="scientific">Priestia taiwanensis</name>
    <dbReference type="NCBI Taxonomy" id="1347902"/>
    <lineage>
        <taxon>Bacteria</taxon>
        <taxon>Bacillati</taxon>
        <taxon>Bacillota</taxon>
        <taxon>Bacilli</taxon>
        <taxon>Bacillales</taxon>
        <taxon>Bacillaceae</taxon>
        <taxon>Priestia</taxon>
    </lineage>
</organism>
<dbReference type="SUPFAM" id="SSF58113">
    <property type="entry name" value="Apolipoprotein A-I"/>
    <property type="match status" value="1"/>
</dbReference>
<dbReference type="InterPro" id="IPR011728">
    <property type="entry name" value="PhaP_Bmeg"/>
</dbReference>
<evidence type="ECO:0008006" key="3">
    <source>
        <dbReference type="Google" id="ProtNLM"/>
    </source>
</evidence>
<proteinExistence type="predicted"/>
<dbReference type="AlphaFoldDB" id="A0A917ERK3"/>
<gene>
    <name evidence="1" type="ORF">GCM10007140_21150</name>
</gene>
<reference evidence="1" key="1">
    <citation type="journal article" date="2014" name="Int. J. Syst. Evol. Microbiol.">
        <title>Complete genome sequence of Corynebacterium casei LMG S-19264T (=DSM 44701T), isolated from a smear-ripened cheese.</title>
        <authorList>
            <consortium name="US DOE Joint Genome Institute (JGI-PGF)"/>
            <person name="Walter F."/>
            <person name="Albersmeier A."/>
            <person name="Kalinowski J."/>
            <person name="Ruckert C."/>
        </authorList>
    </citation>
    <scope>NUCLEOTIDE SEQUENCE</scope>
    <source>
        <strain evidence="1">CGMCC 1.12698</strain>
    </source>
</reference>
<dbReference type="RefSeq" id="WP_188388322.1">
    <property type="nucleotide sequence ID" value="NZ_BMFK01000001.1"/>
</dbReference>